<dbReference type="AlphaFoldDB" id="A0A6I4M275"/>
<reference evidence="1 2" key="1">
    <citation type="submission" date="2019-01" db="EMBL/GenBank/DDBJ databases">
        <title>Sphingorhabdus lacus sp.nov., isolated from an oligotrophic freshwater lake.</title>
        <authorList>
            <person name="Park M."/>
        </authorList>
    </citation>
    <scope>NUCLEOTIDE SEQUENCE [LARGE SCALE GENOMIC DNA]</scope>
    <source>
        <strain evidence="1 2">IMCC26285</strain>
    </source>
</reference>
<gene>
    <name evidence="1" type="ORF">EUU23_11840</name>
</gene>
<protein>
    <submittedName>
        <fullName evidence="1">Uncharacterized protein</fullName>
    </submittedName>
</protein>
<dbReference type="Proteomes" id="UP000471147">
    <property type="component" value="Unassembled WGS sequence"/>
</dbReference>
<comment type="caution">
    <text evidence="1">The sequence shown here is derived from an EMBL/GenBank/DDBJ whole genome shotgun (WGS) entry which is preliminary data.</text>
</comment>
<evidence type="ECO:0000313" key="1">
    <source>
        <dbReference type="EMBL" id="MVZ98384.1"/>
    </source>
</evidence>
<evidence type="ECO:0000313" key="2">
    <source>
        <dbReference type="Proteomes" id="UP000471147"/>
    </source>
</evidence>
<dbReference type="Pfam" id="PF20099">
    <property type="entry name" value="DUF6489"/>
    <property type="match status" value="1"/>
</dbReference>
<sequence length="86" mass="9263">MKMNIEIDCSPEEARALLGLPDVTEANEAYVQNITKLMKGAGGIEQLQELGKQIAPMGQMGLQLFQQLIETGAKAAFSGVSPKDKK</sequence>
<proteinExistence type="predicted"/>
<organism evidence="1 2">
    <name type="scientific">Sphingorhabdus profundilacus</name>
    <dbReference type="NCBI Taxonomy" id="2509718"/>
    <lineage>
        <taxon>Bacteria</taxon>
        <taxon>Pseudomonadati</taxon>
        <taxon>Pseudomonadota</taxon>
        <taxon>Alphaproteobacteria</taxon>
        <taxon>Sphingomonadales</taxon>
        <taxon>Sphingomonadaceae</taxon>
        <taxon>Sphingorhabdus</taxon>
    </lineage>
</organism>
<accession>A0A6I4M275</accession>
<dbReference type="InterPro" id="IPR045502">
    <property type="entry name" value="DUF6489"/>
</dbReference>
<keyword evidence="2" id="KW-1185">Reference proteome</keyword>
<dbReference type="EMBL" id="SDWJ01000002">
    <property type="protein sequence ID" value="MVZ98384.1"/>
    <property type="molecule type" value="Genomic_DNA"/>
</dbReference>
<name>A0A6I4M275_9SPHN</name>
<dbReference type="RefSeq" id="WP_160354297.1">
    <property type="nucleotide sequence ID" value="NZ_SDWJ01000002.1"/>
</dbReference>
<dbReference type="OrthoDB" id="5740990at2"/>